<evidence type="ECO:0000313" key="2">
    <source>
        <dbReference type="Proteomes" id="UP001060215"/>
    </source>
</evidence>
<name>A0ACC0GSM9_9ERIC</name>
<proteinExistence type="predicted"/>
<protein>
    <submittedName>
        <fullName evidence="1">Uncharacterized protein</fullName>
    </submittedName>
</protein>
<comment type="caution">
    <text evidence="1">The sequence shown here is derived from an EMBL/GenBank/DDBJ whole genome shotgun (WGS) entry which is preliminary data.</text>
</comment>
<accession>A0ACC0GSM9</accession>
<dbReference type="Proteomes" id="UP001060215">
    <property type="component" value="Chromosome 9"/>
</dbReference>
<keyword evidence="2" id="KW-1185">Reference proteome</keyword>
<reference evidence="1 2" key="1">
    <citation type="journal article" date="2022" name="Plant J.">
        <title>Chromosome-level genome of Camellia lanceoleosa provides a valuable resource for understanding genome evolution and self-incompatibility.</title>
        <authorList>
            <person name="Gong W."/>
            <person name="Xiao S."/>
            <person name="Wang L."/>
            <person name="Liao Z."/>
            <person name="Chang Y."/>
            <person name="Mo W."/>
            <person name="Hu G."/>
            <person name="Li W."/>
            <person name="Zhao G."/>
            <person name="Zhu H."/>
            <person name="Hu X."/>
            <person name="Ji K."/>
            <person name="Xiang X."/>
            <person name="Song Q."/>
            <person name="Yuan D."/>
            <person name="Jin S."/>
            <person name="Zhang L."/>
        </authorList>
    </citation>
    <scope>NUCLEOTIDE SEQUENCE [LARGE SCALE GENOMIC DNA]</scope>
    <source>
        <strain evidence="1">SQ_2022a</strain>
    </source>
</reference>
<evidence type="ECO:0000313" key="1">
    <source>
        <dbReference type="EMBL" id="KAI8004049.1"/>
    </source>
</evidence>
<dbReference type="EMBL" id="CM045766">
    <property type="protein sequence ID" value="KAI8004049.1"/>
    <property type="molecule type" value="Genomic_DNA"/>
</dbReference>
<organism evidence="1 2">
    <name type="scientific">Camellia lanceoleosa</name>
    <dbReference type="NCBI Taxonomy" id="1840588"/>
    <lineage>
        <taxon>Eukaryota</taxon>
        <taxon>Viridiplantae</taxon>
        <taxon>Streptophyta</taxon>
        <taxon>Embryophyta</taxon>
        <taxon>Tracheophyta</taxon>
        <taxon>Spermatophyta</taxon>
        <taxon>Magnoliopsida</taxon>
        <taxon>eudicotyledons</taxon>
        <taxon>Gunneridae</taxon>
        <taxon>Pentapetalae</taxon>
        <taxon>asterids</taxon>
        <taxon>Ericales</taxon>
        <taxon>Theaceae</taxon>
        <taxon>Camellia</taxon>
    </lineage>
</organism>
<sequence>MNCDNPIHHFPAIIITLLFASMLALASTSQPPEAARDCSGTVVAFSPCLPFISSPPNNVSSSLSSQCCDIFNSLFDNSGADCLCYFLRQPLILGFPLNSTRLLSLSSRCPLTNSGSNANGSLTSLCSGSSPLPPLQRIIGSINSPPPPVDASATQNPSTAIPSSPLESAKYSPAAKQINHSDWLSLGLVIFLVPIFTNLHCHTHH</sequence>
<gene>
    <name evidence="1" type="ORF">LOK49_LG08G02947</name>
</gene>